<dbReference type="Proteomes" id="UP000271098">
    <property type="component" value="Unassembled WGS sequence"/>
</dbReference>
<feature type="domain" description="Protein kinase" evidence="1">
    <location>
        <begin position="1"/>
        <end position="72"/>
    </location>
</feature>
<dbReference type="OrthoDB" id="63267at2759"/>
<evidence type="ECO:0000313" key="3">
    <source>
        <dbReference type="Proteomes" id="UP000271098"/>
    </source>
</evidence>
<dbReference type="InterPro" id="IPR011009">
    <property type="entry name" value="Kinase-like_dom_sf"/>
</dbReference>
<reference evidence="2 3" key="2">
    <citation type="submission" date="2018-11" db="EMBL/GenBank/DDBJ databases">
        <authorList>
            <consortium name="Pathogen Informatics"/>
        </authorList>
    </citation>
    <scope>NUCLEOTIDE SEQUENCE [LARGE SCALE GENOMIC DNA]</scope>
</reference>
<dbReference type="AlphaFoldDB" id="A0A183EX55"/>
<dbReference type="Gene3D" id="1.10.510.10">
    <property type="entry name" value="Transferase(Phosphotransferase) domain 1"/>
    <property type="match status" value="1"/>
</dbReference>
<keyword evidence="3" id="KW-1185">Reference proteome</keyword>
<gene>
    <name evidence="2" type="ORF">GPUH_LOCUS25547</name>
</gene>
<dbReference type="EMBL" id="UYRT01105663">
    <property type="protein sequence ID" value="VDN44341.1"/>
    <property type="molecule type" value="Genomic_DNA"/>
</dbReference>
<dbReference type="InterPro" id="IPR000719">
    <property type="entry name" value="Prot_kinase_dom"/>
</dbReference>
<dbReference type="WBParaSite" id="GPUH_0002557601-mRNA-1">
    <property type="protein sequence ID" value="GPUH_0002557601-mRNA-1"/>
    <property type="gene ID" value="GPUH_0002557601"/>
</dbReference>
<dbReference type="Pfam" id="PF00069">
    <property type="entry name" value="Pkinase"/>
    <property type="match status" value="1"/>
</dbReference>
<accession>A0A183EX55</accession>
<dbReference type="GO" id="GO:0004672">
    <property type="term" value="F:protein kinase activity"/>
    <property type="evidence" value="ECO:0007669"/>
    <property type="project" value="InterPro"/>
</dbReference>
<name>A0A183EX55_9BILA</name>
<dbReference type="SUPFAM" id="SSF56112">
    <property type="entry name" value="Protein kinase-like (PK-like)"/>
    <property type="match status" value="1"/>
</dbReference>
<evidence type="ECO:0000313" key="4">
    <source>
        <dbReference type="WBParaSite" id="GPUH_0002557601-mRNA-1"/>
    </source>
</evidence>
<proteinExistence type="predicted"/>
<protein>
    <submittedName>
        <fullName evidence="4">Protein kinase domain-containing protein</fullName>
    </submittedName>
</protein>
<dbReference type="GO" id="GO:0005524">
    <property type="term" value="F:ATP binding"/>
    <property type="evidence" value="ECO:0007669"/>
    <property type="project" value="InterPro"/>
</dbReference>
<evidence type="ECO:0000259" key="1">
    <source>
        <dbReference type="PROSITE" id="PS50011"/>
    </source>
</evidence>
<reference evidence="4" key="1">
    <citation type="submission" date="2016-06" db="UniProtKB">
        <authorList>
            <consortium name="WormBaseParasite"/>
        </authorList>
    </citation>
    <scope>IDENTIFICATION</scope>
</reference>
<sequence length="72" mass="8154">MYASRTANPDSIRITDFGFAKQLRVENGFLTTPCCTAQFIASDVLEKQGYHMSYDVWSLGVLLYTMLSGYFL</sequence>
<evidence type="ECO:0000313" key="2">
    <source>
        <dbReference type="EMBL" id="VDN44341.1"/>
    </source>
</evidence>
<dbReference type="PROSITE" id="PS50011">
    <property type="entry name" value="PROTEIN_KINASE_DOM"/>
    <property type="match status" value="1"/>
</dbReference>
<organism evidence="4">
    <name type="scientific">Gongylonema pulchrum</name>
    <dbReference type="NCBI Taxonomy" id="637853"/>
    <lineage>
        <taxon>Eukaryota</taxon>
        <taxon>Metazoa</taxon>
        <taxon>Ecdysozoa</taxon>
        <taxon>Nematoda</taxon>
        <taxon>Chromadorea</taxon>
        <taxon>Rhabditida</taxon>
        <taxon>Spirurina</taxon>
        <taxon>Spiruromorpha</taxon>
        <taxon>Spiruroidea</taxon>
        <taxon>Gongylonematidae</taxon>
        <taxon>Gongylonema</taxon>
    </lineage>
</organism>
<dbReference type="PANTHER" id="PTHR24347">
    <property type="entry name" value="SERINE/THREONINE-PROTEIN KINASE"/>
    <property type="match status" value="1"/>
</dbReference>